<keyword evidence="2" id="KW-0378">Hydrolase</keyword>
<dbReference type="InterPro" id="IPR020045">
    <property type="entry name" value="DNA_polI_H3TH"/>
</dbReference>
<evidence type="ECO:0000256" key="6">
    <source>
        <dbReference type="ARBA" id="ARBA00050026"/>
    </source>
</evidence>
<keyword evidence="1" id="KW-0540">Nuclease</keyword>
<dbReference type="InterPro" id="IPR008918">
    <property type="entry name" value="HhH2"/>
</dbReference>
<proteinExistence type="predicted"/>
<dbReference type="CDD" id="cd09859">
    <property type="entry name" value="PIN_53EXO"/>
    <property type="match status" value="1"/>
</dbReference>
<reference evidence="9" key="1">
    <citation type="journal article" date="2019" name="Int. J. Syst. Evol. Microbiol.">
        <title>The Global Catalogue of Microorganisms (GCM) 10K type strain sequencing project: providing services to taxonomists for standard genome sequencing and annotation.</title>
        <authorList>
            <consortium name="The Broad Institute Genomics Platform"/>
            <consortium name="The Broad Institute Genome Sequencing Center for Infectious Disease"/>
            <person name="Wu L."/>
            <person name="Ma J."/>
        </authorList>
    </citation>
    <scope>NUCLEOTIDE SEQUENCE [LARGE SCALE GENOMIC DNA]</scope>
    <source>
        <strain evidence="9">KACC 14249</strain>
    </source>
</reference>
<evidence type="ECO:0000256" key="4">
    <source>
        <dbReference type="ARBA" id="ARBA00023125"/>
    </source>
</evidence>
<keyword evidence="3 8" id="KW-0269">Exonuclease</keyword>
<dbReference type="RefSeq" id="WP_345716844.1">
    <property type="nucleotide sequence ID" value="NZ_BAABFP010000005.1"/>
</dbReference>
<comment type="caution">
    <text evidence="8">The sequence shown here is derived from an EMBL/GenBank/DDBJ whole genome shotgun (WGS) entry which is preliminary data.</text>
</comment>
<dbReference type="InterPro" id="IPR038969">
    <property type="entry name" value="FEN"/>
</dbReference>
<dbReference type="Gene3D" id="1.10.150.20">
    <property type="entry name" value="5' to 3' exonuclease, C-terminal subdomain"/>
    <property type="match status" value="1"/>
</dbReference>
<evidence type="ECO:0000256" key="3">
    <source>
        <dbReference type="ARBA" id="ARBA00022839"/>
    </source>
</evidence>
<keyword evidence="9" id="KW-1185">Reference proteome</keyword>
<dbReference type="PANTHER" id="PTHR42646">
    <property type="entry name" value="FLAP ENDONUCLEASE XNI"/>
    <property type="match status" value="1"/>
</dbReference>
<sequence>MPDRLMLLDSASLYFRAFFGVPDSVKAPDGTPVNAVRGFLDSIAMLVNGQQPTHLVACWDDDWRPQFRVDAIPSYKAHRVAAPRPKGTPDVEETPDLLEAQVPIIVDVLAAFGIARVGHPGFEADDVIGTLSERGAAAGQAVDVVTGDRDLFQLVDDARQVRVLYTAKGGVRNLDVVDEARLFEKYGIHGGRAYAGMAALRGDPSDGLPGVPGIGEKTAAALLGRAGDYDGLLRALADDDQDVLGNSRTKLLAARDYLDVAAQVVDVVRDIPIPELDDTLPREPADPAALLDLAHRWGLSSSVERVLHSLGWTGE</sequence>
<dbReference type="InterPro" id="IPR029060">
    <property type="entry name" value="PIN-like_dom_sf"/>
</dbReference>
<dbReference type="SUPFAM" id="SSF47807">
    <property type="entry name" value="5' to 3' exonuclease, C-terminal subdomain"/>
    <property type="match status" value="1"/>
</dbReference>
<dbReference type="SUPFAM" id="SSF88723">
    <property type="entry name" value="PIN domain-like"/>
    <property type="match status" value="1"/>
</dbReference>
<evidence type="ECO:0000256" key="1">
    <source>
        <dbReference type="ARBA" id="ARBA00022722"/>
    </source>
</evidence>
<keyword evidence="4" id="KW-0238">DNA-binding</keyword>
<evidence type="ECO:0000313" key="8">
    <source>
        <dbReference type="EMBL" id="MFC6005976.1"/>
    </source>
</evidence>
<dbReference type="InterPro" id="IPR036279">
    <property type="entry name" value="5-3_exonuclease_C_sf"/>
</dbReference>
<dbReference type="Pfam" id="PF01367">
    <property type="entry name" value="5_3_exonuc"/>
    <property type="match status" value="1"/>
</dbReference>
<organism evidence="8 9">
    <name type="scientific">Angustibacter luteus</name>
    <dbReference type="NCBI Taxonomy" id="658456"/>
    <lineage>
        <taxon>Bacteria</taxon>
        <taxon>Bacillati</taxon>
        <taxon>Actinomycetota</taxon>
        <taxon>Actinomycetes</taxon>
        <taxon>Kineosporiales</taxon>
        <taxon>Kineosporiaceae</taxon>
    </lineage>
</organism>
<name>A0ABW1J9Q4_9ACTN</name>
<evidence type="ECO:0000256" key="5">
    <source>
        <dbReference type="ARBA" id="ARBA00049957"/>
    </source>
</evidence>
<gene>
    <name evidence="8" type="ORF">ACFQDO_02435</name>
</gene>
<dbReference type="Proteomes" id="UP001596189">
    <property type="component" value="Unassembled WGS sequence"/>
</dbReference>
<dbReference type="EMBL" id="JBHSRD010000002">
    <property type="protein sequence ID" value="MFC6005976.1"/>
    <property type="molecule type" value="Genomic_DNA"/>
</dbReference>
<dbReference type="Pfam" id="PF02739">
    <property type="entry name" value="5_3_exonuc_N"/>
    <property type="match status" value="1"/>
</dbReference>
<dbReference type="GO" id="GO:0004527">
    <property type="term" value="F:exonuclease activity"/>
    <property type="evidence" value="ECO:0007669"/>
    <property type="project" value="UniProtKB-KW"/>
</dbReference>
<accession>A0ABW1J9Q4</accession>
<protein>
    <recommendedName>
        <fullName evidence="6">5'-3' exonuclease</fullName>
    </recommendedName>
</protein>
<dbReference type="CDD" id="cd09898">
    <property type="entry name" value="H3TH_53EXO"/>
    <property type="match status" value="1"/>
</dbReference>
<dbReference type="Gene3D" id="3.40.50.1010">
    <property type="entry name" value="5'-nuclease"/>
    <property type="match status" value="1"/>
</dbReference>
<comment type="function">
    <text evidence="5">5'-3' exonuclease acting preferentially on double-stranded DNA.</text>
</comment>
<dbReference type="SMART" id="SM00475">
    <property type="entry name" value="53EXOc"/>
    <property type="match status" value="1"/>
</dbReference>
<evidence type="ECO:0000313" key="9">
    <source>
        <dbReference type="Proteomes" id="UP001596189"/>
    </source>
</evidence>
<evidence type="ECO:0000256" key="2">
    <source>
        <dbReference type="ARBA" id="ARBA00022801"/>
    </source>
</evidence>
<evidence type="ECO:0000259" key="7">
    <source>
        <dbReference type="SMART" id="SM00475"/>
    </source>
</evidence>
<dbReference type="PANTHER" id="PTHR42646:SF2">
    <property type="entry name" value="5'-3' EXONUCLEASE FAMILY PROTEIN"/>
    <property type="match status" value="1"/>
</dbReference>
<feature type="domain" description="5'-3' exonuclease" evidence="7">
    <location>
        <begin position="3"/>
        <end position="282"/>
    </location>
</feature>
<dbReference type="SMART" id="SM00279">
    <property type="entry name" value="HhH2"/>
    <property type="match status" value="1"/>
</dbReference>
<dbReference type="InterPro" id="IPR020046">
    <property type="entry name" value="5-3_exonucl_a-hlix_arch_N"/>
</dbReference>
<dbReference type="InterPro" id="IPR002421">
    <property type="entry name" value="5-3_exonuclease"/>
</dbReference>